<evidence type="ECO:0000313" key="3">
    <source>
        <dbReference type="Proteomes" id="UP000184314"/>
    </source>
</evidence>
<evidence type="ECO:0000313" key="2">
    <source>
        <dbReference type="EMBL" id="SHJ54399.1"/>
    </source>
</evidence>
<keyword evidence="1" id="KW-0732">Signal</keyword>
<dbReference type="InterPro" id="IPR029058">
    <property type="entry name" value="AB_hydrolase_fold"/>
</dbReference>
<dbReference type="Gene3D" id="3.40.50.1820">
    <property type="entry name" value="alpha/beta hydrolase"/>
    <property type="match status" value="1"/>
</dbReference>
<dbReference type="OrthoDB" id="1186032at2"/>
<sequence length="328" mass="37382">MKFGLKSLLVLISILAFSSSNGQNIVEEYQKAKNDSLRIGELDSDFLKYIEKGYTLATPENGTNISGVIIFFEGSEFDKKNMSAKQLYTQANKAGYAVLSVSTQIPLDFFFAENSILDAHETIERAFDKNSLPNNNVFLIGVGLSGHRALKYVEYQEKTSPDFALNLSGLVICDAPLDWVRQYNEGNRDRRINYDEGAVWEGSFSNFILEENLNGTPKSNLENYLNFSTYSYSDKTDRKIKYFKNYPVRAYMEVAIEYWLEKKRKTTIDNNGPDMVGLIAQLKLTGNEKSDLVIFYPHESKTEKKNTAATWIAVDKNELMAWIITWSK</sequence>
<dbReference type="STRING" id="228958.SAMN04488007_0669"/>
<dbReference type="RefSeq" id="WP_073241237.1">
    <property type="nucleotide sequence ID" value="NZ_FQZX01000001.1"/>
</dbReference>
<dbReference type="AlphaFoldDB" id="A0A1M6K647"/>
<feature type="chain" id="PRO_5012657983" description="Alpha/beta hydrolase family protein" evidence="1">
    <location>
        <begin position="23"/>
        <end position="328"/>
    </location>
</feature>
<feature type="signal peptide" evidence="1">
    <location>
        <begin position="1"/>
        <end position="22"/>
    </location>
</feature>
<accession>A0A1M6K647</accession>
<name>A0A1M6K647_9FLAO</name>
<gene>
    <name evidence="2" type="ORF">SAMN04488007_0669</name>
</gene>
<reference evidence="3" key="1">
    <citation type="submission" date="2016-11" db="EMBL/GenBank/DDBJ databases">
        <authorList>
            <person name="Varghese N."/>
            <person name="Submissions S."/>
        </authorList>
    </citation>
    <scope>NUCLEOTIDE SEQUENCE [LARGE SCALE GENOMIC DNA]</scope>
    <source>
        <strain evidence="3">DSM 16478</strain>
    </source>
</reference>
<organism evidence="2 3">
    <name type="scientific">Maribacter aquivivus</name>
    <dbReference type="NCBI Taxonomy" id="228958"/>
    <lineage>
        <taxon>Bacteria</taxon>
        <taxon>Pseudomonadati</taxon>
        <taxon>Bacteroidota</taxon>
        <taxon>Flavobacteriia</taxon>
        <taxon>Flavobacteriales</taxon>
        <taxon>Flavobacteriaceae</taxon>
        <taxon>Maribacter</taxon>
    </lineage>
</organism>
<evidence type="ECO:0000256" key="1">
    <source>
        <dbReference type="SAM" id="SignalP"/>
    </source>
</evidence>
<keyword evidence="3" id="KW-1185">Reference proteome</keyword>
<dbReference type="Proteomes" id="UP000184314">
    <property type="component" value="Unassembled WGS sequence"/>
</dbReference>
<dbReference type="SUPFAM" id="SSF53474">
    <property type="entry name" value="alpha/beta-Hydrolases"/>
    <property type="match status" value="1"/>
</dbReference>
<evidence type="ECO:0008006" key="4">
    <source>
        <dbReference type="Google" id="ProtNLM"/>
    </source>
</evidence>
<proteinExistence type="predicted"/>
<protein>
    <recommendedName>
        <fullName evidence="4">Alpha/beta hydrolase family protein</fullName>
    </recommendedName>
</protein>
<dbReference type="EMBL" id="FQZX01000001">
    <property type="protein sequence ID" value="SHJ54399.1"/>
    <property type="molecule type" value="Genomic_DNA"/>
</dbReference>